<dbReference type="AlphaFoldDB" id="A0A0D6FJ96"/>
<reference evidence="9 19" key="8">
    <citation type="submission" date="2017-06" db="EMBL/GenBank/DDBJ databases">
        <title>Genome sequencing of Fusobacterium nucleatum subsp. polymorphum KCOM 1232 (=ChDC F37).</title>
        <authorList>
            <person name="Kook J.-K."/>
            <person name="Park S.-N."/>
            <person name="Lim Y.K."/>
            <person name="Roh H."/>
        </authorList>
    </citation>
    <scope>NUCLEOTIDE SEQUENCE [LARGE SCALE GENOMIC DNA]</scope>
    <source>
        <strain evidence="9">KCOM 1232</strain>
        <strain evidence="19">KCOM 1232 ( ChDC F37)</strain>
    </source>
</reference>
<evidence type="ECO:0000313" key="6">
    <source>
        <dbReference type="EMBL" id="ASC01925.1"/>
    </source>
</evidence>
<evidence type="ECO:0000313" key="12">
    <source>
        <dbReference type="EMBL" id="PHI10266.1"/>
    </source>
</evidence>
<dbReference type="EMBL" id="NIRK01000001">
    <property type="protein sequence ID" value="PHH99514.1"/>
    <property type="molecule type" value="Genomic_DNA"/>
</dbReference>
<dbReference type="KEGG" id="fpol:ERS445057_00484"/>
<evidence type="ECO:0000313" key="15">
    <source>
        <dbReference type="Proteomes" id="UP000196759"/>
    </source>
</evidence>
<evidence type="ECO:0000313" key="20">
    <source>
        <dbReference type="Proteomes" id="UP000223525"/>
    </source>
</evidence>
<dbReference type="InterPro" id="IPR001310">
    <property type="entry name" value="Histidine_triad_HIT"/>
</dbReference>
<evidence type="ECO:0000313" key="16">
    <source>
        <dbReference type="Proteomes" id="UP000197470"/>
    </source>
</evidence>
<organism evidence="8 16">
    <name type="scientific">Fusobacterium nucleatum subsp. polymorphum</name>
    <name type="common">Fusobacterium polymorphum</name>
    <dbReference type="NCBI Taxonomy" id="76857"/>
    <lineage>
        <taxon>Bacteria</taxon>
        <taxon>Fusobacteriati</taxon>
        <taxon>Fusobacteriota</taxon>
        <taxon>Fusobacteriia</taxon>
        <taxon>Fusobacteriales</taxon>
        <taxon>Fusobacteriaceae</taxon>
        <taxon>Fusobacterium</taxon>
    </lineage>
</organism>
<feature type="active site" description="Tele-AMP-histidine intermediate" evidence="1">
    <location>
        <position position="99"/>
    </location>
</feature>
<reference evidence="5 14" key="1">
    <citation type="submission" date="2015-11" db="EMBL/GenBank/DDBJ databases">
        <authorList>
            <person name="Kook J.-K."/>
            <person name="Park S.-N."/>
            <person name="Lim Y.K."/>
            <person name="Jo E."/>
        </authorList>
    </citation>
    <scope>NUCLEOTIDE SEQUENCE [LARGE SCALE GENOMIC DNA]</scope>
    <source>
        <strain evidence="5 14">ChDC F306</strain>
    </source>
</reference>
<dbReference type="STRING" id="76857.RO02_08275"/>
<dbReference type="InterPro" id="IPR019808">
    <property type="entry name" value="Histidine_triad_CS"/>
</dbReference>
<evidence type="ECO:0000256" key="2">
    <source>
        <dbReference type="PIRSR" id="PIRSR601310-3"/>
    </source>
</evidence>
<dbReference type="Proteomes" id="UP000067061">
    <property type="component" value="Chromosome"/>
</dbReference>
<evidence type="ECO:0000313" key="22">
    <source>
        <dbReference type="Proteomes" id="UP000224507"/>
    </source>
</evidence>
<dbReference type="EMBL" id="CP021934">
    <property type="protein sequence ID" value="ASC01925.1"/>
    <property type="molecule type" value="Genomic_DNA"/>
</dbReference>
<dbReference type="Proteomes" id="UP000196759">
    <property type="component" value="Chromosome"/>
</dbReference>
<keyword evidence="15" id="KW-1185">Reference proteome</keyword>
<dbReference type="Pfam" id="PF01230">
    <property type="entry name" value="HIT"/>
    <property type="match status" value="1"/>
</dbReference>
<evidence type="ECO:0000259" key="4">
    <source>
        <dbReference type="PROSITE" id="PS51084"/>
    </source>
</evidence>
<dbReference type="CDD" id="cd01276">
    <property type="entry name" value="PKCI_related"/>
    <property type="match status" value="1"/>
</dbReference>
<dbReference type="PANTHER" id="PTHR23089">
    <property type="entry name" value="HISTIDINE TRIAD HIT PROTEIN"/>
    <property type="match status" value="1"/>
</dbReference>
<dbReference type="EMBL" id="NIRN01000001">
    <property type="protein sequence ID" value="PHI06918.1"/>
    <property type="molecule type" value="Genomic_DNA"/>
</dbReference>
<feature type="short sequence motif" description="Histidine triad motif" evidence="2 3">
    <location>
        <begin position="97"/>
        <end position="101"/>
    </location>
</feature>
<dbReference type="Gene3D" id="3.30.428.10">
    <property type="entry name" value="HIT-like"/>
    <property type="match status" value="1"/>
</dbReference>
<evidence type="ECO:0000313" key="8">
    <source>
        <dbReference type="EMBL" id="OWP25683.1"/>
    </source>
</evidence>
<name>A0A0D6FJ96_FUSNP</name>
<dbReference type="SUPFAM" id="SSF54197">
    <property type="entry name" value="HIT-like"/>
    <property type="match status" value="1"/>
</dbReference>
<dbReference type="EMBL" id="NJGI01000008">
    <property type="protein sequence ID" value="PGH19792.1"/>
    <property type="molecule type" value="Genomic_DNA"/>
</dbReference>
<dbReference type="Proteomes" id="UP000224507">
    <property type="component" value="Unassembled WGS sequence"/>
</dbReference>
<reference evidence="6 15" key="4">
    <citation type="submission" date="2017-06" db="EMBL/GenBank/DDBJ databases">
        <title>Draft genome sequence of Fusobacterium nucleatum subsp. polymorphum KCOM 1260 (=ChDC F218).</title>
        <authorList>
            <person name="Kook J.-K."/>
            <person name="Park S.-N."/>
            <person name="Lim Y.K."/>
            <person name="Roh H."/>
        </authorList>
    </citation>
    <scope>NUCLEOTIDE SEQUENCE [LARGE SCALE GENOMIC DNA]</scope>
    <source>
        <strain evidence="6">KCOM 1260</strain>
        <strain evidence="15">KCOM 1260 (ChDC F218)</strain>
    </source>
</reference>
<dbReference type="Proteomes" id="UP000222862">
    <property type="component" value="Unassembled WGS sequence"/>
</dbReference>
<dbReference type="EMBL" id="CP022123">
    <property type="protein sequence ID" value="ASG29278.1"/>
    <property type="molecule type" value="Genomic_DNA"/>
</dbReference>
<evidence type="ECO:0000313" key="13">
    <source>
        <dbReference type="EMBL" id="PHI15242.1"/>
    </source>
</evidence>
<dbReference type="Proteomes" id="UP000223525">
    <property type="component" value="Unassembled WGS sequence"/>
</dbReference>
<dbReference type="Proteomes" id="UP000197638">
    <property type="component" value="Chromosome"/>
</dbReference>
<dbReference type="PROSITE" id="PS00892">
    <property type="entry name" value="HIT_1"/>
    <property type="match status" value="1"/>
</dbReference>
<dbReference type="RefSeq" id="WP_005893418.1">
    <property type="nucleotide sequence ID" value="NZ_CP013121.1"/>
</dbReference>
<evidence type="ECO:0000313" key="11">
    <source>
        <dbReference type="EMBL" id="PHI06918.1"/>
    </source>
</evidence>
<feature type="domain" description="HIT" evidence="4">
    <location>
        <begin position="4"/>
        <end position="112"/>
    </location>
</feature>
<dbReference type="PRINTS" id="PR00332">
    <property type="entry name" value="HISTRIAD"/>
</dbReference>
<dbReference type="Proteomes" id="UP000224182">
    <property type="component" value="Unassembled WGS sequence"/>
</dbReference>
<reference evidence="10 20" key="3">
    <citation type="submission" date="2017-06" db="EMBL/GenBank/DDBJ databases">
        <title>Draft genome sequence of Fusobacterium nucleatum subsp. polymorphum KCOM 1248 (=ChDC F113).</title>
        <authorList>
            <person name="Kook J.-K."/>
            <person name="Park S.-N."/>
            <person name="Lim Y.K."/>
            <person name="Roh H."/>
        </authorList>
    </citation>
    <scope>NUCLEOTIDE SEQUENCE [LARGE SCALE GENOMIC DNA]</scope>
    <source>
        <strain evidence="10">KCOM 1248</strain>
        <strain evidence="20">KCOM 1248 (ChDC F113)</strain>
    </source>
</reference>
<evidence type="ECO:0000313" key="5">
    <source>
        <dbReference type="EMBL" id="ALM94615.1"/>
    </source>
</evidence>
<dbReference type="InterPro" id="IPR036265">
    <property type="entry name" value="HIT-like_sf"/>
</dbReference>
<evidence type="ECO:0000256" key="1">
    <source>
        <dbReference type="PIRSR" id="PIRSR601310-1"/>
    </source>
</evidence>
<dbReference type="Proteomes" id="UP000221504">
    <property type="component" value="Unassembled WGS sequence"/>
</dbReference>
<reference evidence="13 22" key="7">
    <citation type="submission" date="2017-06" db="EMBL/GenBank/DDBJ databases">
        <title>Draft genome sequence of Fusobacterium nucleatum subsp. polymorphum KCOM 1274 (=ChDC F309).</title>
        <authorList>
            <person name="Kook J.-K."/>
            <person name="Park S.-N."/>
            <person name="Lim Y.K."/>
            <person name="Roh H."/>
        </authorList>
    </citation>
    <scope>NUCLEOTIDE SEQUENCE [LARGE SCALE GENOMIC DNA]</scope>
    <source>
        <strain evidence="13">KCOM 1274</strain>
        <strain evidence="22">KCOM 1274 (ChDC F309)</strain>
    </source>
</reference>
<reference evidence="11 21" key="6">
    <citation type="submission" date="2017-06" db="EMBL/GenBank/DDBJ databases">
        <title>Draft genome sequence of Fusobacterium nucleatum subsp. polymorphum KCOM 1271 (=ChDC F305).</title>
        <authorList>
            <person name="Kook J.-K."/>
            <person name="Park S.-N."/>
            <person name="Lim Y.K."/>
            <person name="Roh H."/>
        </authorList>
    </citation>
    <scope>NUCLEOTIDE SEQUENCE [LARGE SCALE GENOMIC DNA]</scope>
    <source>
        <strain evidence="11">KCOM 1271</strain>
        <strain evidence="21">KCOM 1271 (ChDC F305)</strain>
    </source>
</reference>
<evidence type="ECO:0000313" key="10">
    <source>
        <dbReference type="EMBL" id="PHH99514.1"/>
    </source>
</evidence>
<dbReference type="GO" id="GO:0003824">
    <property type="term" value="F:catalytic activity"/>
    <property type="evidence" value="ECO:0007669"/>
    <property type="project" value="InterPro"/>
</dbReference>
<evidence type="ECO:0000313" key="14">
    <source>
        <dbReference type="Proteomes" id="UP000067061"/>
    </source>
</evidence>
<dbReference type="EMBL" id="NIRM01000001">
    <property type="protein sequence ID" value="PHI10266.1"/>
    <property type="molecule type" value="Genomic_DNA"/>
</dbReference>
<dbReference type="PROSITE" id="PS51084">
    <property type="entry name" value="HIT_2"/>
    <property type="match status" value="1"/>
</dbReference>
<gene>
    <name evidence="10" type="ORF">CA836_07420</name>
    <name evidence="8" type="ORF">CA839_07095</name>
    <name evidence="6" type="ORF">CBG50_00465</name>
    <name evidence="12" type="ORF">CBG52_03600</name>
    <name evidence="11" type="ORF">CBG54_07675</name>
    <name evidence="13" type="ORF">CBG56_06440</name>
    <name evidence="7" type="ORF">CBG61_10535</name>
    <name evidence="9" type="ORF">RN96_13790</name>
    <name evidence="5" type="ORF">RO02_08275</name>
</gene>
<sequence length="112" mass="12382">MATLFTKIINKEIPANIVYEDDDVIAFKDIAPVAPVHVLVVPKKEIPTINDITDEDALLIGKVYRVIGKLAKEFGIDKDGYRVVSNCNEHGGQTVFHIHFHLIGGEKLGTMV</sequence>
<reference evidence="12 18" key="5">
    <citation type="submission" date="2017-06" db="EMBL/GenBank/DDBJ databases">
        <title>Draft genome sequence of Fusobacterium nucleatum subsp. polymorphum KCOM 1267 (=ChDC F290).</title>
        <authorList>
            <person name="Kook J.-K."/>
            <person name="Park S.-N."/>
            <person name="Lim Y.K."/>
            <person name="Roh H."/>
        </authorList>
    </citation>
    <scope>NUCLEOTIDE SEQUENCE [LARGE SCALE GENOMIC DNA]</scope>
    <source>
        <strain evidence="12">KCOM 1267</strain>
        <strain evidence="18">KCOM 1267(ChDC F290)</strain>
    </source>
</reference>
<reference evidence="7 17" key="9">
    <citation type="submission" date="2017-06" db="EMBL/GenBank/DDBJ databases">
        <title>Genome sequencing of Fusobacterium nucleatum subsp. polymorphum KCOM 1275 (=ChDC F310).</title>
        <authorList>
            <person name="Kook J.-K."/>
            <person name="Park S.-N."/>
            <person name="Lim Y.K."/>
            <person name="Roh H."/>
        </authorList>
    </citation>
    <scope>NUCLEOTIDE SEQUENCE [LARGE SCALE GENOMIC DNA]</scope>
    <source>
        <strain evidence="7 17">KCOM 1275</strain>
    </source>
</reference>
<dbReference type="Proteomes" id="UP000197470">
    <property type="component" value="Unassembled WGS sequence"/>
</dbReference>
<evidence type="ECO:0000313" key="9">
    <source>
        <dbReference type="EMBL" id="PGH19792.1"/>
    </source>
</evidence>
<dbReference type="EMBL" id="NIRO01000006">
    <property type="protein sequence ID" value="PHI15242.1"/>
    <property type="molecule type" value="Genomic_DNA"/>
</dbReference>
<evidence type="ECO:0000313" key="19">
    <source>
        <dbReference type="Proteomes" id="UP000222862"/>
    </source>
</evidence>
<accession>A0A0D6FJ96</accession>
<dbReference type="EMBL" id="CP013121">
    <property type="protein sequence ID" value="ALM94615.1"/>
    <property type="molecule type" value="Genomic_DNA"/>
</dbReference>
<dbReference type="EMBL" id="NHRT01000001">
    <property type="protein sequence ID" value="OWP25683.1"/>
    <property type="molecule type" value="Genomic_DNA"/>
</dbReference>
<reference evidence="8 16" key="2">
    <citation type="submission" date="2017-05" db="EMBL/GenBank/DDBJ databases">
        <title>Genome sequencing of Fusobacterium nucleatum subsp. polymorphum KCOM 1001 (=ChDC F119).</title>
        <authorList>
            <person name="Kook J.-K."/>
            <person name="Park S.-N."/>
            <person name="Lim Y.K."/>
            <person name="Roh H."/>
        </authorList>
    </citation>
    <scope>NUCLEOTIDE SEQUENCE [LARGE SCALE GENOMIC DNA]</scope>
    <source>
        <strain evidence="8 16">KCOM 1001</strain>
    </source>
</reference>
<evidence type="ECO:0000313" key="21">
    <source>
        <dbReference type="Proteomes" id="UP000224182"/>
    </source>
</evidence>
<dbReference type="InterPro" id="IPR011146">
    <property type="entry name" value="HIT-like"/>
</dbReference>
<evidence type="ECO:0000256" key="3">
    <source>
        <dbReference type="PROSITE-ProRule" id="PRU00464"/>
    </source>
</evidence>
<proteinExistence type="predicted"/>
<protein>
    <submittedName>
        <fullName evidence="8">Histidine triad nucleotide-binding protein</fullName>
    </submittedName>
    <submittedName>
        <fullName evidence="5">Purine nucleoside phosphoramidase</fullName>
    </submittedName>
</protein>
<evidence type="ECO:0000313" key="18">
    <source>
        <dbReference type="Proteomes" id="UP000221504"/>
    </source>
</evidence>
<dbReference type="GeneID" id="45634295"/>
<evidence type="ECO:0000313" key="7">
    <source>
        <dbReference type="EMBL" id="ASG29278.1"/>
    </source>
</evidence>
<evidence type="ECO:0000313" key="17">
    <source>
        <dbReference type="Proteomes" id="UP000197638"/>
    </source>
</evidence>